<dbReference type="Pfam" id="PF08585">
    <property type="entry name" value="RMI1_N_C"/>
    <property type="match status" value="1"/>
</dbReference>
<dbReference type="GO" id="GO:0016604">
    <property type="term" value="C:nuclear body"/>
    <property type="evidence" value="ECO:0007669"/>
    <property type="project" value="TreeGrafter"/>
</dbReference>
<reference evidence="5 6" key="1">
    <citation type="journal article" date="2014" name="Genome Announc.">
        <title>Trypanosoma cruzi Clone Dm28c Draft Genome Sequence.</title>
        <authorList>
            <person name="Grisard E.C."/>
            <person name="Teixeira S.M."/>
            <person name="de Almeida L.G."/>
            <person name="Stoco P.H."/>
            <person name="Gerber A.L."/>
            <person name="Talavera-Lopez C."/>
            <person name="Lima O.C."/>
            <person name="Andersson B."/>
            <person name="de Vasconcelos A.T."/>
        </authorList>
    </citation>
    <scope>NUCLEOTIDE SEQUENCE [LARGE SCALE GENOMIC DNA]</scope>
    <source>
        <strain evidence="5 6">Dm28c</strain>
    </source>
</reference>
<dbReference type="EMBL" id="AYLP01000032">
    <property type="protein sequence ID" value="ESS67341.1"/>
    <property type="molecule type" value="Genomic_DNA"/>
</dbReference>
<comment type="similarity">
    <text evidence="1">Belongs to the RMI1 family.</text>
</comment>
<dbReference type="Proteomes" id="UP000017861">
    <property type="component" value="Unassembled WGS sequence"/>
</dbReference>
<dbReference type="GO" id="GO:0031422">
    <property type="term" value="C:RecQ family helicase-topoisomerase III complex"/>
    <property type="evidence" value="ECO:0007669"/>
    <property type="project" value="TreeGrafter"/>
</dbReference>
<evidence type="ECO:0000313" key="6">
    <source>
        <dbReference type="Proteomes" id="UP000017861"/>
    </source>
</evidence>
<accession>V5DIU3</accession>
<feature type="region of interest" description="Disordered" evidence="3">
    <location>
        <begin position="292"/>
        <end position="349"/>
    </location>
</feature>
<proteinExistence type="inferred from homology"/>
<evidence type="ECO:0000256" key="2">
    <source>
        <dbReference type="ARBA" id="ARBA00018987"/>
    </source>
</evidence>
<dbReference type="AlphaFoldDB" id="V5DIU3"/>
<gene>
    <name evidence="5" type="ORF">TCDM_03954</name>
</gene>
<evidence type="ECO:0000259" key="4">
    <source>
        <dbReference type="Pfam" id="PF08585"/>
    </source>
</evidence>
<dbReference type="InterPro" id="IPR042470">
    <property type="entry name" value="RMI1_N_C_sf"/>
</dbReference>
<protein>
    <recommendedName>
        <fullName evidence="2">RecQ-mediated genome instability protein 1</fullName>
    </recommendedName>
</protein>
<dbReference type="VEuPathDB" id="TriTrypDB:TCDM_03954"/>
<dbReference type="OrthoDB" id="341511at2759"/>
<name>V5DIU3_TRYCR</name>
<dbReference type="InterPro" id="IPR013894">
    <property type="entry name" value="RMI1_OB"/>
</dbReference>
<dbReference type="Gene3D" id="2.40.50.770">
    <property type="entry name" value="RecQ-mediated genome instability protein Rmi1, C-terminal domain"/>
    <property type="match status" value="1"/>
</dbReference>
<dbReference type="GO" id="GO:0000712">
    <property type="term" value="P:resolution of meiotic recombination intermediates"/>
    <property type="evidence" value="ECO:0007669"/>
    <property type="project" value="TreeGrafter"/>
</dbReference>
<evidence type="ECO:0000313" key="5">
    <source>
        <dbReference type="EMBL" id="ESS67341.1"/>
    </source>
</evidence>
<organism evidence="5 6">
    <name type="scientific">Trypanosoma cruzi Dm28c</name>
    <dbReference type="NCBI Taxonomy" id="1416333"/>
    <lineage>
        <taxon>Eukaryota</taxon>
        <taxon>Discoba</taxon>
        <taxon>Euglenozoa</taxon>
        <taxon>Kinetoplastea</taxon>
        <taxon>Metakinetoplastina</taxon>
        <taxon>Trypanosomatida</taxon>
        <taxon>Trypanosomatidae</taxon>
        <taxon>Trypanosoma</taxon>
        <taxon>Schizotrypanum</taxon>
    </lineage>
</organism>
<comment type="caution">
    <text evidence="5">The sequence shown here is derived from an EMBL/GenBank/DDBJ whole genome shotgun (WGS) entry which is preliminary data.</text>
</comment>
<dbReference type="GO" id="GO:0000724">
    <property type="term" value="P:double-strand break repair via homologous recombination"/>
    <property type="evidence" value="ECO:0007669"/>
    <property type="project" value="TreeGrafter"/>
</dbReference>
<feature type="domain" description="RecQ mediated genome instability protein 1 OB-fold" evidence="4">
    <location>
        <begin position="107"/>
        <end position="253"/>
    </location>
</feature>
<sequence length="495" mass="53687">MSALSSHPTRPLDNFAVGEFPLFFFFFWRGEGVGLCRDCGSGGTSSRMQWGTVADELQGDAFLRANLEYLASLEPPAICPVLPRLPGGSGLLPDDFQLPPAATAGEAASIILQVNAVEDVSLPMAQRLRAMAPPATAAVQDDETELPTAVGDEAQQISVDEVLRSMESDEPASQRRGRRQRLLRLTLTDGFTRVIAVEDCRKGCDALREGVAWGTKLRLYAPLQIRHGVLILKSQQTVMVGGFVLELQEFWERHAKAMLEEMSGRPKRRIQQPVEVPSGVAPVQIHNGACTNVEHNSTSLPPPPQQRLQEAGAEENAEAPAAPGHSNTMASLHGANAVSQPPPLSFSLSASQPQSLSAWQSHHPPTAPFRTVAVIREVTSELTIREVSARSPEASKRFSLLVLLSTPPADVNSDVPTGEAELVVDLGHNWLQQALGVDPDAFRALFLSRQPDDVAKLNTLVESVGWELENFGVAVFVLRQRETDGVVEVVKVERP</sequence>
<dbReference type="PANTHER" id="PTHR14790:SF15">
    <property type="entry name" value="RECQ-MEDIATED GENOME INSTABILITY PROTEIN 1"/>
    <property type="match status" value="1"/>
</dbReference>
<dbReference type="PANTHER" id="PTHR14790">
    <property type="entry name" value="RECQ-MEDIATED GENOME INSTABILITY PROTEIN 1 RMI1"/>
    <property type="match status" value="1"/>
</dbReference>
<evidence type="ECO:0000256" key="1">
    <source>
        <dbReference type="ARBA" id="ARBA00006395"/>
    </source>
</evidence>
<evidence type="ECO:0000256" key="3">
    <source>
        <dbReference type="SAM" id="MobiDB-lite"/>
    </source>
</evidence>